<proteinExistence type="predicted"/>
<dbReference type="VEuPathDB" id="TriTrypDB:Lsey_0745_0010"/>
<feature type="region of interest" description="Disordered" evidence="1">
    <location>
        <begin position="72"/>
        <end position="114"/>
    </location>
</feature>
<gene>
    <name evidence="2" type="ORF">ABL78_8422</name>
</gene>
<evidence type="ECO:0000313" key="2">
    <source>
        <dbReference type="EMBL" id="KPI82568.1"/>
    </source>
</evidence>
<name>A0A0N1IG01_LEPSE</name>
<accession>A0A0N1IG01</accession>
<evidence type="ECO:0000313" key="3">
    <source>
        <dbReference type="Proteomes" id="UP000038009"/>
    </source>
</evidence>
<dbReference type="Proteomes" id="UP000038009">
    <property type="component" value="Unassembled WGS sequence"/>
</dbReference>
<dbReference type="AlphaFoldDB" id="A0A0N1IG01"/>
<dbReference type="EMBL" id="LJSK01000744">
    <property type="protein sequence ID" value="KPI82568.1"/>
    <property type="molecule type" value="Genomic_DNA"/>
</dbReference>
<feature type="compositionally biased region" description="Polar residues" evidence="1">
    <location>
        <begin position="82"/>
        <end position="100"/>
    </location>
</feature>
<keyword evidence="3" id="KW-1185">Reference proteome</keyword>
<protein>
    <submittedName>
        <fullName evidence="2">Uncharacterized protein</fullName>
    </submittedName>
</protein>
<sequence length="131" mass="13889">MSQVSRTRFCAIRRHSPTASTFFSKHTARCTSATSFVSSDRIDHRDSRSAAASRPIATAIGYVTFPALMSSASSFKPPSKPDTLSASSTIWKARPNTTPKRSIAADTSGGASHSTHAIAHNVPAAPPVLYV</sequence>
<evidence type="ECO:0000256" key="1">
    <source>
        <dbReference type="SAM" id="MobiDB-lite"/>
    </source>
</evidence>
<reference evidence="2 3" key="1">
    <citation type="journal article" date="2015" name="PLoS Pathog.">
        <title>Leptomonas seymouri: Adaptations to the Dixenous Life Cycle Analyzed by Genome Sequencing, Transcriptome Profiling and Co-infection with Leishmania donovani.</title>
        <authorList>
            <person name="Kraeva N."/>
            <person name="Butenko A."/>
            <person name="Hlavacova J."/>
            <person name="Kostygov A."/>
            <person name="Myskova J."/>
            <person name="Grybchuk D."/>
            <person name="Lestinova T."/>
            <person name="Votypka J."/>
            <person name="Volf P."/>
            <person name="Opperdoes F."/>
            <person name="Flegontov P."/>
            <person name="Lukes J."/>
            <person name="Yurchenko V."/>
        </authorList>
    </citation>
    <scope>NUCLEOTIDE SEQUENCE [LARGE SCALE GENOMIC DNA]</scope>
    <source>
        <strain evidence="2 3">ATCC 30220</strain>
    </source>
</reference>
<organism evidence="2 3">
    <name type="scientific">Leptomonas seymouri</name>
    <dbReference type="NCBI Taxonomy" id="5684"/>
    <lineage>
        <taxon>Eukaryota</taxon>
        <taxon>Discoba</taxon>
        <taxon>Euglenozoa</taxon>
        <taxon>Kinetoplastea</taxon>
        <taxon>Metakinetoplastina</taxon>
        <taxon>Trypanosomatida</taxon>
        <taxon>Trypanosomatidae</taxon>
        <taxon>Leishmaniinae</taxon>
        <taxon>Leptomonas</taxon>
    </lineage>
</organism>
<comment type="caution">
    <text evidence="2">The sequence shown here is derived from an EMBL/GenBank/DDBJ whole genome shotgun (WGS) entry which is preliminary data.</text>
</comment>